<dbReference type="InterPro" id="IPR013815">
    <property type="entry name" value="ATP_grasp_subdomain_1"/>
</dbReference>
<dbReference type="PROSITE" id="PS50979">
    <property type="entry name" value="BC"/>
    <property type="match status" value="1"/>
</dbReference>
<evidence type="ECO:0000256" key="8">
    <source>
        <dbReference type="ARBA" id="ARBA00023267"/>
    </source>
</evidence>
<evidence type="ECO:0000256" key="6">
    <source>
        <dbReference type="ARBA" id="ARBA00022840"/>
    </source>
</evidence>
<evidence type="ECO:0000256" key="2">
    <source>
        <dbReference type="ARBA" id="ARBA00001946"/>
    </source>
</evidence>
<comment type="cofactor">
    <cofactor evidence="2">
        <name>Mg(2+)</name>
        <dbReference type="ChEBI" id="CHEBI:18420"/>
    </cofactor>
</comment>
<dbReference type="PANTHER" id="PTHR18866:SF33">
    <property type="entry name" value="METHYLCROTONOYL-COA CARBOXYLASE SUBUNIT ALPHA, MITOCHONDRIAL-RELATED"/>
    <property type="match status" value="1"/>
</dbReference>
<gene>
    <name evidence="12" type="ORF">DY78_GL002028</name>
</gene>
<proteinExistence type="predicted"/>
<name>A0A0R2NF34_9LACO</name>
<dbReference type="SUPFAM" id="SSF52440">
    <property type="entry name" value="PreATP-grasp domain"/>
    <property type="match status" value="1"/>
</dbReference>
<dbReference type="Pfam" id="PF00289">
    <property type="entry name" value="Biotin_carb_N"/>
    <property type="match status" value="1"/>
</dbReference>
<keyword evidence="4" id="KW-0436">Ligase</keyword>
<dbReference type="AlphaFoldDB" id="A0A0R2NF34"/>
<dbReference type="PANTHER" id="PTHR18866">
    <property type="entry name" value="CARBOXYLASE:PYRUVATE/ACETYL-COA/PROPIONYL-COA CARBOXYLASE"/>
    <property type="match status" value="1"/>
</dbReference>
<dbReference type="InterPro" id="IPR005479">
    <property type="entry name" value="CPAse_ATP-bd"/>
</dbReference>
<feature type="domain" description="ATP-grasp" evidence="10">
    <location>
        <begin position="120"/>
        <end position="315"/>
    </location>
</feature>
<evidence type="ECO:0000256" key="9">
    <source>
        <dbReference type="PROSITE-ProRule" id="PRU00409"/>
    </source>
</evidence>
<evidence type="ECO:0000256" key="7">
    <source>
        <dbReference type="ARBA" id="ARBA00023211"/>
    </source>
</evidence>
<keyword evidence="5 9" id="KW-0547">Nucleotide-binding</keyword>
<evidence type="ECO:0000256" key="3">
    <source>
        <dbReference type="ARBA" id="ARBA00013263"/>
    </source>
</evidence>
<comment type="cofactor">
    <cofactor evidence="1">
        <name>Mn(2+)</name>
        <dbReference type="ChEBI" id="CHEBI:29035"/>
    </cofactor>
</comment>
<evidence type="ECO:0000313" key="13">
    <source>
        <dbReference type="Proteomes" id="UP000050920"/>
    </source>
</evidence>
<evidence type="ECO:0000256" key="5">
    <source>
        <dbReference type="ARBA" id="ARBA00022741"/>
    </source>
</evidence>
<dbReference type="InterPro" id="IPR011764">
    <property type="entry name" value="Biotin_carboxylation_dom"/>
</dbReference>
<protein>
    <recommendedName>
        <fullName evidence="3">biotin carboxylase</fullName>
        <ecNumber evidence="3">6.3.4.14</ecNumber>
    </recommendedName>
</protein>
<dbReference type="PROSITE" id="PS50975">
    <property type="entry name" value="ATP_GRASP"/>
    <property type="match status" value="1"/>
</dbReference>
<dbReference type="PROSITE" id="PS00866">
    <property type="entry name" value="CPSASE_1"/>
    <property type="match status" value="1"/>
</dbReference>
<evidence type="ECO:0000313" key="12">
    <source>
        <dbReference type="EMBL" id="KRO22509.1"/>
    </source>
</evidence>
<dbReference type="FunFam" id="3.40.50.20:FF:000010">
    <property type="entry name" value="Propionyl-CoA carboxylase subunit alpha"/>
    <property type="match status" value="1"/>
</dbReference>
<dbReference type="SMART" id="SM00878">
    <property type="entry name" value="Biotin_carb_C"/>
    <property type="match status" value="1"/>
</dbReference>
<feature type="domain" description="Biotin carboxylation" evidence="11">
    <location>
        <begin position="1"/>
        <end position="436"/>
    </location>
</feature>
<dbReference type="Pfam" id="PF02786">
    <property type="entry name" value="CPSase_L_D2"/>
    <property type="match status" value="1"/>
</dbReference>
<organism evidence="12 13">
    <name type="scientific">Lactiplantibacillus fabifermentans DSM 21115</name>
    <dbReference type="NCBI Taxonomy" id="1413187"/>
    <lineage>
        <taxon>Bacteria</taxon>
        <taxon>Bacillati</taxon>
        <taxon>Bacillota</taxon>
        <taxon>Bacilli</taxon>
        <taxon>Lactobacillales</taxon>
        <taxon>Lactobacillaceae</taxon>
        <taxon>Lactiplantibacillus</taxon>
    </lineage>
</organism>
<keyword evidence="7" id="KW-0464">Manganese</keyword>
<dbReference type="GO" id="GO:0046872">
    <property type="term" value="F:metal ion binding"/>
    <property type="evidence" value="ECO:0007669"/>
    <property type="project" value="InterPro"/>
</dbReference>
<keyword evidence="13" id="KW-1185">Reference proteome</keyword>
<dbReference type="Pfam" id="PF02785">
    <property type="entry name" value="Biotin_carb_C"/>
    <property type="match status" value="1"/>
</dbReference>
<dbReference type="Gene3D" id="3.40.50.20">
    <property type="match status" value="1"/>
</dbReference>
<dbReference type="InterPro" id="IPR011761">
    <property type="entry name" value="ATP-grasp"/>
</dbReference>
<evidence type="ECO:0000256" key="1">
    <source>
        <dbReference type="ARBA" id="ARBA00001936"/>
    </source>
</evidence>
<comment type="caution">
    <text evidence="12">The sequence shown here is derived from an EMBL/GenBank/DDBJ whole genome shotgun (WGS) entry which is preliminary data.</text>
</comment>
<dbReference type="RefSeq" id="WP_024625991.1">
    <property type="nucleotide sequence ID" value="NZ_AYGX02000175.1"/>
</dbReference>
<dbReference type="PROSITE" id="PS00867">
    <property type="entry name" value="CPSASE_2"/>
    <property type="match status" value="1"/>
</dbReference>
<keyword evidence="6 9" id="KW-0067">ATP-binding</keyword>
<dbReference type="InterPro" id="IPR011054">
    <property type="entry name" value="Rudment_hybrid_motif"/>
</dbReference>
<evidence type="ECO:0000259" key="10">
    <source>
        <dbReference type="PROSITE" id="PS50975"/>
    </source>
</evidence>
<dbReference type="SUPFAM" id="SSF56059">
    <property type="entry name" value="Glutathione synthetase ATP-binding domain-like"/>
    <property type="match status" value="1"/>
</dbReference>
<reference evidence="12 13" key="1">
    <citation type="journal article" date="2015" name="Genome Announc.">
        <title>Expanding the biotechnology potential of lactobacilli through comparative genomics of 213 strains and associated genera.</title>
        <authorList>
            <person name="Sun Z."/>
            <person name="Harris H.M."/>
            <person name="McCann A."/>
            <person name="Guo C."/>
            <person name="Argimon S."/>
            <person name="Zhang W."/>
            <person name="Yang X."/>
            <person name="Jeffery I.B."/>
            <person name="Cooney J.C."/>
            <person name="Kagawa T.F."/>
            <person name="Liu W."/>
            <person name="Song Y."/>
            <person name="Salvetti E."/>
            <person name="Wrobel A."/>
            <person name="Rasinkangas P."/>
            <person name="Parkhill J."/>
            <person name="Rea M.C."/>
            <person name="O'Sullivan O."/>
            <person name="Ritari J."/>
            <person name="Douillard F.P."/>
            <person name="Paul Ross R."/>
            <person name="Yang R."/>
            <person name="Briner A.E."/>
            <person name="Felis G.E."/>
            <person name="de Vos W.M."/>
            <person name="Barrangou R."/>
            <person name="Klaenhammer T.R."/>
            <person name="Caufield P.W."/>
            <person name="Cui Y."/>
            <person name="Zhang H."/>
            <person name="O'Toole P.W."/>
        </authorList>
    </citation>
    <scope>NUCLEOTIDE SEQUENCE [LARGE SCALE GENOMIC DNA]</scope>
    <source>
        <strain evidence="12 13">DSM 21115</strain>
    </source>
</reference>
<dbReference type="InterPro" id="IPR005482">
    <property type="entry name" value="Biotin_COase_C"/>
</dbReference>
<dbReference type="Gene3D" id="3.30.470.20">
    <property type="entry name" value="ATP-grasp fold, B domain"/>
    <property type="match status" value="1"/>
</dbReference>
<keyword evidence="8" id="KW-0092">Biotin</keyword>
<dbReference type="GO" id="GO:0005524">
    <property type="term" value="F:ATP binding"/>
    <property type="evidence" value="ECO:0007669"/>
    <property type="project" value="UniProtKB-UniRule"/>
</dbReference>
<dbReference type="Gene3D" id="3.30.1490.20">
    <property type="entry name" value="ATP-grasp fold, A domain"/>
    <property type="match status" value="1"/>
</dbReference>
<dbReference type="EC" id="6.3.4.14" evidence="3"/>
<dbReference type="SUPFAM" id="SSF51246">
    <property type="entry name" value="Rudiment single hybrid motif"/>
    <property type="match status" value="1"/>
</dbReference>
<dbReference type="InterPro" id="IPR050856">
    <property type="entry name" value="Biotin_carboxylase_complex"/>
</dbReference>
<dbReference type="InterPro" id="IPR016185">
    <property type="entry name" value="PreATP-grasp_dom_sf"/>
</dbReference>
<dbReference type="EMBL" id="AYGX02000175">
    <property type="protein sequence ID" value="KRO22509.1"/>
    <property type="molecule type" value="Genomic_DNA"/>
</dbReference>
<sequence>MFRKLLIANRGEIAVRIIKACRQLNIKTVAVCSTADRQAWYTELADEVVCIGPAAATASYLNAEAILMAALNTHADAIHPGYGFLAENADFAAMCAECGITWIGPQADQIRLMGDKSQAKDFARQQGVPVLTGQSIQGLAWPQIKQVALKIGFPLVLKASHGGGGKGIRVLQDAQQLHQQLRIARQEAAASFLNDAMYLEQFLPAARHIEVQVLGTGTQVHILGDRDCSLQLHKQKVLEESPASILTANQRLDLNRWSQQLLAQTGYQSLGTIEYLFADGQFYFMEMNTRLQVEHGVTELTTGVDIVIAQIKQAAGEQLTFPATLTPRCHAIEARLTAIQPIEATTIQQFNWPKAVRVDTGYRTGDQFVTMYDGLIAKIMVTGADRAAAVQALQRALAAITWVGPATNLAFLRATAHRSAYIQDQYSIHSLARWEAEEDGPLSN</sequence>
<dbReference type="GO" id="GO:0004075">
    <property type="term" value="F:biotin carboxylase activity"/>
    <property type="evidence" value="ECO:0007669"/>
    <property type="project" value="UniProtKB-EC"/>
</dbReference>
<dbReference type="InterPro" id="IPR005481">
    <property type="entry name" value="BC-like_N"/>
</dbReference>
<evidence type="ECO:0000259" key="11">
    <source>
        <dbReference type="PROSITE" id="PS50979"/>
    </source>
</evidence>
<accession>A0A0R2NF34</accession>
<evidence type="ECO:0000256" key="4">
    <source>
        <dbReference type="ARBA" id="ARBA00022598"/>
    </source>
</evidence>
<dbReference type="Proteomes" id="UP000050920">
    <property type="component" value="Unassembled WGS sequence"/>
</dbReference>